<dbReference type="InterPro" id="IPR050190">
    <property type="entry name" value="UPF0213_domain"/>
</dbReference>
<dbReference type="PANTHER" id="PTHR34477">
    <property type="entry name" value="UPF0213 PROTEIN YHBQ"/>
    <property type="match status" value="1"/>
</dbReference>
<dbReference type="CDD" id="cd10456">
    <property type="entry name" value="GIY-YIG_UPF0213"/>
    <property type="match status" value="1"/>
</dbReference>
<reference evidence="4" key="1">
    <citation type="submission" date="2017-09" db="EMBL/GenBank/DDBJ databases">
        <title>Depth-based differentiation of microbial function through sediment-hosted aquifers and enrichment of novel symbionts in the deep terrestrial subsurface.</title>
        <authorList>
            <person name="Probst A.J."/>
            <person name="Ladd B."/>
            <person name="Jarett J.K."/>
            <person name="Geller-Mcgrath D.E."/>
            <person name="Sieber C.M.K."/>
            <person name="Emerson J.B."/>
            <person name="Anantharaman K."/>
            <person name="Thomas B.C."/>
            <person name="Malmstrom R."/>
            <person name="Stieglmeier M."/>
            <person name="Klingl A."/>
            <person name="Woyke T."/>
            <person name="Ryan C.M."/>
            <person name="Banfield J.F."/>
        </authorList>
    </citation>
    <scope>NUCLEOTIDE SEQUENCE [LARGE SCALE GENOMIC DNA]</scope>
</reference>
<dbReference type="InterPro" id="IPR000305">
    <property type="entry name" value="GIY-YIG_endonuc"/>
</dbReference>
<organism evidence="3 4">
    <name type="scientific">Candidatus Portnoybacteria bacterium CG_4_9_14_3_um_filter_40_10</name>
    <dbReference type="NCBI Taxonomy" id="1974804"/>
    <lineage>
        <taxon>Bacteria</taxon>
        <taxon>Candidatus Portnoyibacteriota</taxon>
    </lineage>
</organism>
<evidence type="ECO:0000313" key="3">
    <source>
        <dbReference type="EMBL" id="PJA64433.1"/>
    </source>
</evidence>
<proteinExistence type="inferred from homology"/>
<feature type="domain" description="GIY-YIG" evidence="2">
    <location>
        <begin position="3"/>
        <end position="78"/>
    </location>
</feature>
<protein>
    <recommendedName>
        <fullName evidence="2">GIY-YIG domain-containing protein</fullName>
    </recommendedName>
</protein>
<comment type="similarity">
    <text evidence="1">Belongs to the UPF0213 family.</text>
</comment>
<dbReference type="Gene3D" id="3.40.1440.10">
    <property type="entry name" value="GIY-YIG endonuclease"/>
    <property type="match status" value="1"/>
</dbReference>
<evidence type="ECO:0000313" key="4">
    <source>
        <dbReference type="Proteomes" id="UP000230434"/>
    </source>
</evidence>
<dbReference type="AlphaFoldDB" id="A0A2M7YN73"/>
<dbReference type="EMBL" id="PFWF01000068">
    <property type="protein sequence ID" value="PJA64433.1"/>
    <property type="molecule type" value="Genomic_DNA"/>
</dbReference>
<evidence type="ECO:0000256" key="1">
    <source>
        <dbReference type="ARBA" id="ARBA00007435"/>
    </source>
</evidence>
<dbReference type="Pfam" id="PF01541">
    <property type="entry name" value="GIY-YIG"/>
    <property type="match status" value="1"/>
</dbReference>
<dbReference type="PROSITE" id="PS50164">
    <property type="entry name" value="GIY_YIG"/>
    <property type="match status" value="1"/>
</dbReference>
<evidence type="ECO:0000259" key="2">
    <source>
        <dbReference type="PROSITE" id="PS50164"/>
    </source>
</evidence>
<dbReference type="SUPFAM" id="SSF82771">
    <property type="entry name" value="GIY-YIG endonuclease"/>
    <property type="match status" value="1"/>
</dbReference>
<accession>A0A2M7YN73</accession>
<dbReference type="PANTHER" id="PTHR34477:SF1">
    <property type="entry name" value="UPF0213 PROTEIN YHBQ"/>
    <property type="match status" value="1"/>
</dbReference>
<gene>
    <name evidence="3" type="ORF">CO159_03140</name>
</gene>
<name>A0A2M7YN73_9BACT</name>
<sequence>MGWKWYVYILKCLDGPYYTGLTCKPDTRWVQHLSGLGSKFTSRHKAEKVVYLEEFDNLEEARRREKQIKGWTRKKKEKLIKGEWGKW</sequence>
<dbReference type="Proteomes" id="UP000230434">
    <property type="component" value="Unassembled WGS sequence"/>
</dbReference>
<dbReference type="SMART" id="SM00465">
    <property type="entry name" value="GIYc"/>
    <property type="match status" value="1"/>
</dbReference>
<comment type="caution">
    <text evidence="3">The sequence shown here is derived from an EMBL/GenBank/DDBJ whole genome shotgun (WGS) entry which is preliminary data.</text>
</comment>
<dbReference type="InterPro" id="IPR035901">
    <property type="entry name" value="GIY-YIG_endonuc_sf"/>
</dbReference>